<dbReference type="EMBL" id="AMFJ01028896">
    <property type="protein sequence ID" value="EKD44358.1"/>
    <property type="molecule type" value="Genomic_DNA"/>
</dbReference>
<dbReference type="AlphaFoldDB" id="K1ZIU8"/>
<sequence>MKLCVSAGLMELKKGAINWHVSHKMPKNPSIEERINWHREHQKFCACRPIPKSLEKYF</sequence>
<proteinExistence type="predicted"/>
<protein>
    <submittedName>
        <fullName evidence="1">Uncharacterized protein</fullName>
    </submittedName>
</protein>
<evidence type="ECO:0000313" key="1">
    <source>
        <dbReference type="EMBL" id="EKD44358.1"/>
    </source>
</evidence>
<comment type="caution">
    <text evidence="1">The sequence shown here is derived from an EMBL/GenBank/DDBJ whole genome shotgun (WGS) entry which is preliminary data.</text>
</comment>
<organism evidence="1">
    <name type="scientific">uncultured bacterium</name>
    <name type="common">gcode 4</name>
    <dbReference type="NCBI Taxonomy" id="1234023"/>
    <lineage>
        <taxon>Bacteria</taxon>
        <taxon>environmental samples</taxon>
    </lineage>
</organism>
<gene>
    <name evidence="1" type="ORF">ACD_71C00165G0002</name>
</gene>
<reference evidence="1" key="1">
    <citation type="journal article" date="2012" name="Science">
        <title>Fermentation, hydrogen, and sulfur metabolism in multiple uncultivated bacterial phyla.</title>
        <authorList>
            <person name="Wrighton K.C."/>
            <person name="Thomas B.C."/>
            <person name="Sharon I."/>
            <person name="Miller C.S."/>
            <person name="Castelle C.J."/>
            <person name="VerBerkmoes N.C."/>
            <person name="Wilkins M.J."/>
            <person name="Hettich R.L."/>
            <person name="Lipton M.S."/>
            <person name="Williams K.H."/>
            <person name="Long P.E."/>
            <person name="Banfield J.F."/>
        </authorList>
    </citation>
    <scope>NUCLEOTIDE SEQUENCE [LARGE SCALE GENOMIC DNA]</scope>
</reference>
<name>K1ZIU8_9BACT</name>
<accession>K1ZIU8</accession>